<dbReference type="InterPro" id="IPR058543">
    <property type="entry name" value="Beta-prop_RSE1/DDB1/CPSF1_2nd"/>
</dbReference>
<dbReference type="Proteomes" id="UP001175271">
    <property type="component" value="Unassembled WGS sequence"/>
</dbReference>
<reference evidence="6" key="1">
    <citation type="submission" date="2023-06" db="EMBL/GenBank/DDBJ databases">
        <title>Genomic analysis of the entomopathogenic nematode Steinernema hermaphroditum.</title>
        <authorList>
            <person name="Schwarz E.M."/>
            <person name="Heppert J.K."/>
            <person name="Baniya A."/>
            <person name="Schwartz H.T."/>
            <person name="Tan C.-H."/>
            <person name="Antoshechkin I."/>
            <person name="Sternberg P.W."/>
            <person name="Goodrich-Blair H."/>
            <person name="Dillman A.R."/>
        </authorList>
    </citation>
    <scope>NUCLEOTIDE SEQUENCE</scope>
    <source>
        <strain evidence="6">PS9179</strain>
        <tissue evidence="6">Whole animal</tissue>
    </source>
</reference>
<dbReference type="PANTHER" id="PTHR10644">
    <property type="entry name" value="DNA REPAIR/RNA PROCESSING CPSF FAMILY"/>
    <property type="match status" value="1"/>
</dbReference>
<evidence type="ECO:0000259" key="3">
    <source>
        <dbReference type="Pfam" id="PF03178"/>
    </source>
</evidence>
<dbReference type="InterPro" id="IPR015943">
    <property type="entry name" value="WD40/YVTN_repeat-like_dom_sf"/>
</dbReference>
<dbReference type="Gene3D" id="1.10.150.910">
    <property type="match status" value="1"/>
</dbReference>
<dbReference type="GO" id="GO:0003676">
    <property type="term" value="F:nucleic acid binding"/>
    <property type="evidence" value="ECO:0007669"/>
    <property type="project" value="InterPro"/>
</dbReference>
<evidence type="ECO:0000259" key="5">
    <source>
        <dbReference type="Pfam" id="PF23726"/>
    </source>
</evidence>
<evidence type="ECO:0000313" key="6">
    <source>
        <dbReference type="EMBL" id="KAK0399039.1"/>
    </source>
</evidence>
<accession>A0AA39H6J8</accession>
<dbReference type="Pfam" id="PF03178">
    <property type="entry name" value="CPSF_A"/>
    <property type="match status" value="1"/>
</dbReference>
<evidence type="ECO:0000256" key="1">
    <source>
        <dbReference type="ARBA" id="ARBA00004123"/>
    </source>
</evidence>
<feature type="domain" description="RSE1/DDB1/CPSF1 first beta-propeller" evidence="4">
    <location>
        <begin position="14"/>
        <end position="342"/>
    </location>
</feature>
<evidence type="ECO:0000256" key="2">
    <source>
        <dbReference type="ARBA" id="ARBA00023242"/>
    </source>
</evidence>
<feature type="domain" description="RSE1/DDB1/CPSF1 second beta-propeller" evidence="5">
    <location>
        <begin position="395"/>
        <end position="700"/>
    </location>
</feature>
<dbReference type="InterPro" id="IPR004871">
    <property type="entry name" value="RSE1/DDB1/CPSF1_C"/>
</dbReference>
<keyword evidence="7" id="KW-1185">Reference proteome</keyword>
<protein>
    <recommendedName>
        <fullName evidence="8">DNA damage-binding protein 1</fullName>
    </recommendedName>
</protein>
<feature type="domain" description="RSE1/DDB1/CPSF1 C-terminal" evidence="3">
    <location>
        <begin position="793"/>
        <end position="1103"/>
    </location>
</feature>
<dbReference type="GO" id="GO:0005634">
    <property type="term" value="C:nucleus"/>
    <property type="evidence" value="ECO:0007669"/>
    <property type="project" value="UniProtKB-SubCell"/>
</dbReference>
<dbReference type="Gene3D" id="2.130.10.10">
    <property type="entry name" value="YVTN repeat-like/Quinoprotein amine dehydrogenase"/>
    <property type="match status" value="3"/>
</dbReference>
<gene>
    <name evidence="6" type="ORF">QR680_002879</name>
</gene>
<dbReference type="Pfam" id="PF23726">
    <property type="entry name" value="Beta-prop_RSE1_2nd"/>
    <property type="match status" value="1"/>
</dbReference>
<comment type="caution">
    <text evidence="6">The sequence shown here is derived from an EMBL/GenBank/DDBJ whole genome shotgun (WGS) entry which is preliminary data.</text>
</comment>
<name>A0AA39H6J8_9BILA</name>
<dbReference type="Pfam" id="PF10433">
    <property type="entry name" value="Beta-prop_RSE1_1st"/>
    <property type="match status" value="1"/>
</dbReference>
<keyword evidence="2" id="KW-0539">Nucleus</keyword>
<dbReference type="InterPro" id="IPR036322">
    <property type="entry name" value="WD40_repeat_dom_sf"/>
</dbReference>
<dbReference type="InterPro" id="IPR018846">
    <property type="entry name" value="Beta-prop_RSE1/DDB1/CPSF1_1st"/>
</dbReference>
<evidence type="ECO:0008006" key="8">
    <source>
        <dbReference type="Google" id="ProtNLM"/>
    </source>
</evidence>
<dbReference type="EMBL" id="JAUCMV010000005">
    <property type="protein sequence ID" value="KAK0399039.1"/>
    <property type="molecule type" value="Genomic_DNA"/>
</dbReference>
<comment type="subcellular location">
    <subcellularLocation>
        <location evidence="1">Nucleus</location>
    </subcellularLocation>
</comment>
<proteinExistence type="predicted"/>
<dbReference type="AlphaFoldDB" id="A0AA39H6J8"/>
<sequence>MANSYIVSAQKPTVVTHSVVGKFRSEENVELVVARINRLELLRATEHGLATLFEYAIYGRIIHLAKFRKLGERLDSLIVLTQKLDLSVLKFNDEGNLVPRCYGNLSDRIGRPTECGILLTVHPTKGTLAIHQSDGMLRMVFWTEGQKFRSYNVRISDLKIVDIKFIYDPDATDTGGKYRLAMIYDENARHIRVVDVNFQRDDTTLTEAWNIFDVDAEMLIPVPAPVGGFVFVGEDRITYHRNEISCDSTLAPLVHGKFTCYAGLEGSPGQYLLGDQSGKLYMIAMHVDEEHGKPAIQDITINLLGSIGQPECISYIDNGVIFIGSKFSDNELVCIMSEKDETGSYLRLADSYPNLGPIADMQIVRKDNEISLVTCSGAFQDGTIRIVRSGIGVDKLVTVDIERVVGVFPLALKPNSRFHSHLVLAHFNETRFLTVEGQEFEDVTSSMASYITDQQTFWIGAMPGGYMVQVTEREIRSIKGDEVKKEMFEHPVSCVSVNENAGQLIVASSSTVFYYKYEGNGTIAKIMEQKMDNEVACIDISPFEENKPTTVFAIGFWTMKQVRLYTLVPNPREITRVTLGERDILRSILMIKMEDTAYVLASLADGSIHYFTADFESTFLSEHKKATLGTLPIKLVKFYCKGHPTVFACGDRPTLLFSSNRKLVFSSVHLNLVETMCWFNTEDYPDVTIFVSHNDLTIASVDEIQKLHIRKIKVGETVRRICAQPETATNAILTMRCERRTLTEKLEYPPCFSNTCKTVEHSVIPDHGIGQDITLGVSLDVHSFCVLDEDYKPFYVHELGPCEYAMAVYSMKLGWPERPYYVVGTAVAHPDDNECRLGRLILFEVLTTVKKGKATKRVKFVCQRVLKGPVYCIGGTHDSRKIVATVGGCLRVFDITKERVLLANGEPFHNLMTCVAVKTRGSTILIGDLMRSIVLVRYAPEKFRFQEIARDFEPNWMTSVEYVNDNTFIGAENNYNIFVVQQDRLARTEDEQHRLKTVGQYYLGSMINVFRRGMLLNAPLDSSVKMMNPIITGTVDGSIDVIVQLEDNIFEYLRALQTKFSKQALNCMRISHAKYREFHTETRQVICRENGGFIDGDLLEGLLDMPKEEVATLMKGVYMKGPNSTIPDTELSVDELLKIIEDLSRIH</sequence>
<evidence type="ECO:0000313" key="7">
    <source>
        <dbReference type="Proteomes" id="UP001175271"/>
    </source>
</evidence>
<organism evidence="6 7">
    <name type="scientific">Steinernema hermaphroditum</name>
    <dbReference type="NCBI Taxonomy" id="289476"/>
    <lineage>
        <taxon>Eukaryota</taxon>
        <taxon>Metazoa</taxon>
        <taxon>Ecdysozoa</taxon>
        <taxon>Nematoda</taxon>
        <taxon>Chromadorea</taxon>
        <taxon>Rhabditida</taxon>
        <taxon>Tylenchina</taxon>
        <taxon>Panagrolaimomorpha</taxon>
        <taxon>Strongyloidoidea</taxon>
        <taxon>Steinernematidae</taxon>
        <taxon>Steinernema</taxon>
    </lineage>
</organism>
<evidence type="ECO:0000259" key="4">
    <source>
        <dbReference type="Pfam" id="PF10433"/>
    </source>
</evidence>
<dbReference type="InterPro" id="IPR050358">
    <property type="entry name" value="RSE1/DDB1/CFT1"/>
</dbReference>
<dbReference type="SUPFAM" id="SSF50978">
    <property type="entry name" value="WD40 repeat-like"/>
    <property type="match status" value="1"/>
</dbReference>